<dbReference type="Pfam" id="PF11250">
    <property type="entry name" value="FAF"/>
    <property type="match status" value="1"/>
</dbReference>
<dbReference type="PANTHER" id="PTHR33155">
    <property type="entry name" value="FANTASTIC FOUR-LIKE PROTEIN (DUF3049)"/>
    <property type="match status" value="1"/>
</dbReference>
<dbReference type="STRING" id="15368.A0A2K2DV81"/>
<accession>A0A2K2DV81</accession>
<dbReference type="Proteomes" id="UP000008810">
    <property type="component" value="Chromosome 1"/>
</dbReference>
<reference evidence="4" key="2">
    <citation type="submission" date="2017-06" db="EMBL/GenBank/DDBJ databases">
        <title>WGS assembly of Brachypodium distachyon.</title>
        <authorList>
            <consortium name="The International Brachypodium Initiative"/>
            <person name="Lucas S."/>
            <person name="Harmon-Smith M."/>
            <person name="Lail K."/>
            <person name="Tice H."/>
            <person name="Grimwood J."/>
            <person name="Bruce D."/>
            <person name="Barry K."/>
            <person name="Shu S."/>
            <person name="Lindquist E."/>
            <person name="Wang M."/>
            <person name="Pitluck S."/>
            <person name="Vogel J.P."/>
            <person name="Garvin D.F."/>
            <person name="Mockler T.C."/>
            <person name="Schmutz J."/>
            <person name="Rokhsar D."/>
            <person name="Bevan M.W."/>
        </authorList>
    </citation>
    <scope>NUCLEOTIDE SEQUENCE</scope>
    <source>
        <strain evidence="4">Bd21</strain>
    </source>
</reference>
<comment type="similarity">
    <text evidence="1">Belongs to the fantastic four family.</text>
</comment>
<dbReference type="Gramene" id="PNT78183">
    <property type="protein sequence ID" value="PNT78183"/>
    <property type="gene ID" value="BRADI_1g74990v3"/>
</dbReference>
<feature type="compositionally biased region" description="Polar residues" evidence="2">
    <location>
        <begin position="8"/>
        <end position="22"/>
    </location>
</feature>
<feature type="region of interest" description="Disordered" evidence="2">
    <location>
        <begin position="104"/>
        <end position="146"/>
    </location>
</feature>
<dbReference type="InParanoid" id="A0A2K2DV81"/>
<feature type="compositionally biased region" description="Polar residues" evidence="2">
    <location>
        <begin position="30"/>
        <end position="39"/>
    </location>
</feature>
<feature type="compositionally biased region" description="Acidic residues" evidence="2">
    <location>
        <begin position="111"/>
        <end position="121"/>
    </location>
</feature>
<evidence type="ECO:0000313" key="5">
    <source>
        <dbReference type="EnsemblPlants" id="PNT78183"/>
    </source>
</evidence>
<reference evidence="4 5" key="1">
    <citation type="journal article" date="2010" name="Nature">
        <title>Genome sequencing and analysis of the model grass Brachypodium distachyon.</title>
        <authorList>
            <consortium name="International Brachypodium Initiative"/>
        </authorList>
    </citation>
    <scope>NUCLEOTIDE SEQUENCE [LARGE SCALE GENOMIC DNA]</scope>
    <source>
        <strain evidence="4 5">Bd21</strain>
    </source>
</reference>
<dbReference type="OrthoDB" id="691965at2759"/>
<evidence type="ECO:0000256" key="1">
    <source>
        <dbReference type="ARBA" id="ARBA00008690"/>
    </source>
</evidence>
<evidence type="ECO:0000259" key="3">
    <source>
        <dbReference type="Pfam" id="PF11250"/>
    </source>
</evidence>
<dbReference type="ExpressionAtlas" id="A0A2K2DV81">
    <property type="expression patterns" value="baseline"/>
</dbReference>
<reference evidence="5" key="3">
    <citation type="submission" date="2018-08" db="UniProtKB">
        <authorList>
            <consortium name="EnsemblPlants"/>
        </authorList>
    </citation>
    <scope>IDENTIFICATION</scope>
    <source>
        <strain evidence="5">cv. Bd21</strain>
    </source>
</reference>
<dbReference type="InterPro" id="IPR046431">
    <property type="entry name" value="FAF_dom"/>
</dbReference>
<keyword evidence="6" id="KW-1185">Reference proteome</keyword>
<protein>
    <recommendedName>
        <fullName evidence="3">FAF domain-containing protein</fullName>
    </recommendedName>
</protein>
<dbReference type="EnsemblPlants" id="PNT78183">
    <property type="protein sequence ID" value="PNT78183"/>
    <property type="gene ID" value="BRADI_1g74990v3"/>
</dbReference>
<organism evidence="4">
    <name type="scientific">Brachypodium distachyon</name>
    <name type="common">Purple false brome</name>
    <name type="synonym">Trachynia distachya</name>
    <dbReference type="NCBI Taxonomy" id="15368"/>
    <lineage>
        <taxon>Eukaryota</taxon>
        <taxon>Viridiplantae</taxon>
        <taxon>Streptophyta</taxon>
        <taxon>Embryophyta</taxon>
        <taxon>Tracheophyta</taxon>
        <taxon>Spermatophyta</taxon>
        <taxon>Magnoliopsida</taxon>
        <taxon>Liliopsida</taxon>
        <taxon>Poales</taxon>
        <taxon>Poaceae</taxon>
        <taxon>BOP clade</taxon>
        <taxon>Pooideae</taxon>
        <taxon>Stipodae</taxon>
        <taxon>Brachypodieae</taxon>
        <taxon>Brachypodium</taxon>
    </lineage>
</organism>
<name>A0A2K2DV81_BRADI</name>
<gene>
    <name evidence="4" type="ORF">BRADI_1g74990v3</name>
</gene>
<dbReference type="PANTHER" id="PTHR33155:SF7">
    <property type="entry name" value="PROTEIN SUGARY ENHANCER 1"/>
    <property type="match status" value="1"/>
</dbReference>
<dbReference type="FunCoup" id="A0A2K2DV81">
    <property type="interactions" value="702"/>
</dbReference>
<feature type="region of interest" description="Disordered" evidence="2">
    <location>
        <begin position="1"/>
        <end position="50"/>
    </location>
</feature>
<evidence type="ECO:0000313" key="6">
    <source>
        <dbReference type="Proteomes" id="UP000008810"/>
    </source>
</evidence>
<proteinExistence type="inferred from homology"/>
<feature type="compositionally biased region" description="Pro residues" evidence="2">
    <location>
        <begin position="135"/>
        <end position="144"/>
    </location>
</feature>
<dbReference type="AlphaFoldDB" id="A0A2K2DV81"/>
<evidence type="ECO:0000256" key="2">
    <source>
        <dbReference type="SAM" id="MobiDB-lite"/>
    </source>
</evidence>
<evidence type="ECO:0000313" key="4">
    <source>
        <dbReference type="EMBL" id="PNT78183.1"/>
    </source>
</evidence>
<dbReference type="EMBL" id="CM000880">
    <property type="protein sequence ID" value="PNT78183.1"/>
    <property type="molecule type" value="Genomic_DNA"/>
</dbReference>
<dbReference type="InterPro" id="IPR021410">
    <property type="entry name" value="FAF"/>
</dbReference>
<sequence>MQGDGAHTQGQAAAVTTNSQLTPDGWAVQYSGSYVSSSTPEEERKRYSVPQPIPAMLRRAVSASEAAMVCAAGYRQWGACTESLGSESGDVGAVAEDIDQQQQIPAAGAGGEEEQEGEGVEAQDWLGKRRHTPRRLPPAMPRPPGAFMRAERRGGRLVLTEVVRPVERPRGVLRASRADGRLRLRFAADEEEEEEDEAPDQRNAAVVGGCGGVAGYREMAAAGAGRRVEIGAVMGI</sequence>
<feature type="domain" description="FAF" evidence="3">
    <location>
        <begin position="136"/>
        <end position="186"/>
    </location>
</feature>